<dbReference type="GO" id="GO:0003841">
    <property type="term" value="F:1-acylglycerol-3-phosphate O-acyltransferase activity"/>
    <property type="evidence" value="ECO:0007669"/>
    <property type="project" value="TreeGrafter"/>
</dbReference>
<feature type="domain" description="Phospholipid/glycerol acyltransferase" evidence="5">
    <location>
        <begin position="72"/>
        <end position="186"/>
    </location>
</feature>
<name>A0A1P8UDS2_9GAMM</name>
<evidence type="ECO:0000256" key="2">
    <source>
        <dbReference type="ARBA" id="ARBA00022679"/>
    </source>
</evidence>
<dbReference type="RefSeq" id="WP_076835360.1">
    <property type="nucleotide sequence ID" value="NZ_CP019434.1"/>
</dbReference>
<evidence type="ECO:0000313" key="6">
    <source>
        <dbReference type="EMBL" id="APZ42012.1"/>
    </source>
</evidence>
<dbReference type="PANTHER" id="PTHR10434:SF40">
    <property type="entry name" value="1-ACYL-SN-GLYCEROL-3-PHOSPHATE ACYLTRANSFERASE"/>
    <property type="match status" value="1"/>
</dbReference>
<evidence type="ECO:0000256" key="4">
    <source>
        <dbReference type="SAM" id="Phobius"/>
    </source>
</evidence>
<keyword evidence="3 6" id="KW-0012">Acyltransferase</keyword>
<dbReference type="Pfam" id="PF01553">
    <property type="entry name" value="Acyltransferase"/>
    <property type="match status" value="1"/>
</dbReference>
<keyword evidence="4" id="KW-0812">Transmembrane</keyword>
<keyword evidence="7" id="KW-1185">Reference proteome</keyword>
<keyword evidence="4" id="KW-0472">Membrane</keyword>
<proteinExistence type="predicted"/>
<dbReference type="CDD" id="cd07989">
    <property type="entry name" value="LPLAT_AGPAT-like"/>
    <property type="match status" value="1"/>
</dbReference>
<dbReference type="PANTHER" id="PTHR10434">
    <property type="entry name" value="1-ACYL-SN-GLYCEROL-3-PHOSPHATE ACYLTRANSFERASE"/>
    <property type="match status" value="1"/>
</dbReference>
<evidence type="ECO:0000256" key="1">
    <source>
        <dbReference type="ARBA" id="ARBA00005189"/>
    </source>
</evidence>
<evidence type="ECO:0000259" key="5">
    <source>
        <dbReference type="SMART" id="SM00563"/>
    </source>
</evidence>
<evidence type="ECO:0000256" key="3">
    <source>
        <dbReference type="ARBA" id="ARBA00023315"/>
    </source>
</evidence>
<protein>
    <submittedName>
        <fullName evidence="6">1-acyl-sn-glycerol-3-phosphate acyltransferase</fullName>
    </submittedName>
</protein>
<dbReference type="AlphaFoldDB" id="A0A1P8UDS2"/>
<dbReference type="GO" id="GO:0006654">
    <property type="term" value="P:phosphatidic acid biosynthetic process"/>
    <property type="evidence" value="ECO:0007669"/>
    <property type="project" value="TreeGrafter"/>
</dbReference>
<dbReference type="KEGG" id="afy:BW247_01955"/>
<keyword evidence="2 6" id="KW-0808">Transferase</keyword>
<feature type="transmembrane region" description="Helical" evidence="4">
    <location>
        <begin position="6"/>
        <end position="28"/>
    </location>
</feature>
<dbReference type="STRING" id="1765967.BW247_01955"/>
<dbReference type="InterPro" id="IPR002123">
    <property type="entry name" value="Plipid/glycerol_acylTrfase"/>
</dbReference>
<sequence>MNRLRAWLWAIIAAVATLPFVIGGLLLWPVTGFMPRYRFITLWTRFVVWLLGPLCGIRYRVEGQENIPPRASIIMSKHQSGWETFAFQSIFPPQTWVLKRELLRMPLLGWGLRMIEPIAIDRSKGQQAGQQLIEQGGDRLRRGIWIVIFPEGTRAAVGEHKRFKTGAARLAAHTGVPIVPVAHNAGLCWPRKSLPLYPGTVTVSIGPPIETQGRSAEAINAEAEAWIKARTAELETLIDD</sequence>
<dbReference type="SMART" id="SM00563">
    <property type="entry name" value="PlsC"/>
    <property type="match status" value="1"/>
</dbReference>
<gene>
    <name evidence="6" type="ORF">BW247_01955</name>
</gene>
<reference evidence="6 7" key="1">
    <citation type="submission" date="2017-01" db="EMBL/GenBank/DDBJ databases">
        <title>Draft sequence of Acidihalobacter ferrooxidans strain DSM 14175 (strain V8).</title>
        <authorList>
            <person name="Khaleque H.N."/>
            <person name="Ramsay J.P."/>
            <person name="Murphy R.J.T."/>
            <person name="Kaksonen A.H."/>
            <person name="Boxall N.J."/>
            <person name="Watkin E.L.J."/>
        </authorList>
    </citation>
    <scope>NUCLEOTIDE SEQUENCE [LARGE SCALE GENOMIC DNA]</scope>
    <source>
        <strain evidence="6 7">V8</strain>
    </source>
</reference>
<accession>A0A1P8UDS2</accession>
<keyword evidence="4" id="KW-1133">Transmembrane helix</keyword>
<organism evidence="6 7">
    <name type="scientific">Acidihalobacter ferrooxydans</name>
    <dbReference type="NCBI Taxonomy" id="1765967"/>
    <lineage>
        <taxon>Bacteria</taxon>
        <taxon>Pseudomonadati</taxon>
        <taxon>Pseudomonadota</taxon>
        <taxon>Gammaproteobacteria</taxon>
        <taxon>Chromatiales</taxon>
        <taxon>Ectothiorhodospiraceae</taxon>
        <taxon>Acidihalobacter</taxon>
    </lineage>
</organism>
<dbReference type="EMBL" id="CP019434">
    <property type="protein sequence ID" value="APZ42012.1"/>
    <property type="molecule type" value="Genomic_DNA"/>
</dbReference>
<dbReference type="SUPFAM" id="SSF69593">
    <property type="entry name" value="Glycerol-3-phosphate (1)-acyltransferase"/>
    <property type="match status" value="1"/>
</dbReference>
<dbReference type="OrthoDB" id="9812274at2"/>
<evidence type="ECO:0000313" key="7">
    <source>
        <dbReference type="Proteomes" id="UP000243807"/>
    </source>
</evidence>
<comment type="pathway">
    <text evidence="1">Lipid metabolism.</text>
</comment>
<dbReference type="Proteomes" id="UP000243807">
    <property type="component" value="Chromosome"/>
</dbReference>